<reference evidence="10 11" key="1">
    <citation type="submission" date="2019-01" db="EMBL/GenBank/DDBJ databases">
        <authorList>
            <person name="Sayadi A."/>
        </authorList>
    </citation>
    <scope>NUCLEOTIDE SEQUENCE [LARGE SCALE GENOMIC DNA]</scope>
</reference>
<keyword evidence="6 8" id="KW-1133">Transmembrane helix</keyword>
<dbReference type="FunFam" id="1.20.1250.20:FF:000218">
    <property type="entry name" value="facilitated trehalose transporter Tret1"/>
    <property type="match status" value="1"/>
</dbReference>
<keyword evidence="5 8" id="KW-0812">Transmembrane</keyword>
<feature type="transmembrane region" description="Helical" evidence="8">
    <location>
        <begin position="48"/>
        <end position="70"/>
    </location>
</feature>
<protein>
    <recommendedName>
        <fullName evidence="9">Major facilitator superfamily (MFS) profile domain-containing protein</fullName>
    </recommendedName>
</protein>
<dbReference type="SUPFAM" id="SSF103473">
    <property type="entry name" value="MFS general substrate transporter"/>
    <property type="match status" value="1"/>
</dbReference>
<feature type="transmembrane region" description="Helical" evidence="8">
    <location>
        <begin position="379"/>
        <end position="400"/>
    </location>
</feature>
<feature type="transmembrane region" description="Helical" evidence="8">
    <location>
        <begin position="283"/>
        <end position="301"/>
    </location>
</feature>
<gene>
    <name evidence="10" type="ORF">CALMAC_LOCUS20425</name>
</gene>
<proteinExistence type="predicted"/>
<dbReference type="InterPro" id="IPR050549">
    <property type="entry name" value="MFS_Trehalose_Transporter"/>
</dbReference>
<keyword evidence="3" id="KW-1003">Cell membrane</keyword>
<feature type="transmembrane region" description="Helical" evidence="8">
    <location>
        <begin position="406"/>
        <end position="430"/>
    </location>
</feature>
<evidence type="ECO:0000256" key="7">
    <source>
        <dbReference type="ARBA" id="ARBA00023136"/>
    </source>
</evidence>
<evidence type="ECO:0000256" key="8">
    <source>
        <dbReference type="SAM" id="Phobius"/>
    </source>
</evidence>
<dbReference type="PROSITE" id="PS50850">
    <property type="entry name" value="MFS"/>
    <property type="match status" value="1"/>
</dbReference>
<feature type="transmembrane region" description="Helical" evidence="8">
    <location>
        <begin position="239"/>
        <end position="263"/>
    </location>
</feature>
<name>A0A653DTW0_CALMS</name>
<organism evidence="10 11">
    <name type="scientific">Callosobruchus maculatus</name>
    <name type="common">Southern cowpea weevil</name>
    <name type="synonym">Pulse bruchid</name>
    <dbReference type="NCBI Taxonomy" id="64391"/>
    <lineage>
        <taxon>Eukaryota</taxon>
        <taxon>Metazoa</taxon>
        <taxon>Ecdysozoa</taxon>
        <taxon>Arthropoda</taxon>
        <taxon>Hexapoda</taxon>
        <taxon>Insecta</taxon>
        <taxon>Pterygota</taxon>
        <taxon>Neoptera</taxon>
        <taxon>Endopterygota</taxon>
        <taxon>Coleoptera</taxon>
        <taxon>Polyphaga</taxon>
        <taxon>Cucujiformia</taxon>
        <taxon>Chrysomeloidea</taxon>
        <taxon>Chrysomelidae</taxon>
        <taxon>Bruchinae</taxon>
        <taxon>Bruchini</taxon>
        <taxon>Callosobruchus</taxon>
    </lineage>
</organism>
<dbReference type="Proteomes" id="UP000410492">
    <property type="component" value="Unassembled WGS sequence"/>
</dbReference>
<sequence>MRSYQYLAGVGANFGIISIGMHYGWSSIALPNLMNGTETDFTITAGDASWLASLVSLGSLLGDLITFFTLDVIGRRFLILGSALPLSLSWLLVAHAQSPAFLYIGRLLGGLADGIAFSSVPPYLTEISDPEIRGCLGSSYPITLQFGMFLMNLFELLFSMKLSAYLAFLVGIPTILIMLCVPDSPYFYLLKGKEKAATKSLQKFTGRQDVTKDLERITEGLQEEGGAHLNFSKALFTPLALRTLLISAGLIIVQQANGSLAVICYTSSVFEESKDFLDPEISNLIFYGVFAIFAFISVFFVDTCGRKVLILLSLGTSTVMLFVTGTYIYIKTETSIDVEGMGYIQLISVLLYAVSESIGLIFIPLLVVSEILPINVKAVGMLLTNVSFSFSATGIIKFFSWSSNAYGMYVPFFTFTLCSILGIIFVIYLVPETKGKTLEEIHRTMIKSHHQKEKSDTILTNGRST</sequence>
<evidence type="ECO:0000256" key="2">
    <source>
        <dbReference type="ARBA" id="ARBA00022448"/>
    </source>
</evidence>
<feature type="transmembrane region" description="Helical" evidence="8">
    <location>
        <begin position="342"/>
        <end position="367"/>
    </location>
</feature>
<keyword evidence="4" id="KW-0762">Sugar transport</keyword>
<dbReference type="PROSITE" id="PS00217">
    <property type="entry name" value="SUGAR_TRANSPORT_2"/>
    <property type="match status" value="1"/>
</dbReference>
<evidence type="ECO:0000256" key="5">
    <source>
        <dbReference type="ARBA" id="ARBA00022692"/>
    </source>
</evidence>
<dbReference type="OrthoDB" id="6133115at2759"/>
<feature type="transmembrane region" description="Helical" evidence="8">
    <location>
        <begin position="136"/>
        <end position="158"/>
    </location>
</feature>
<evidence type="ECO:0000256" key="6">
    <source>
        <dbReference type="ARBA" id="ARBA00022989"/>
    </source>
</evidence>
<dbReference type="PANTHER" id="PTHR48021">
    <property type="match status" value="1"/>
</dbReference>
<dbReference type="InterPro" id="IPR020846">
    <property type="entry name" value="MFS_dom"/>
</dbReference>
<dbReference type="GO" id="GO:0022857">
    <property type="term" value="F:transmembrane transporter activity"/>
    <property type="evidence" value="ECO:0007669"/>
    <property type="project" value="InterPro"/>
</dbReference>
<dbReference type="Pfam" id="PF00083">
    <property type="entry name" value="Sugar_tr"/>
    <property type="match status" value="1"/>
</dbReference>
<dbReference type="InterPro" id="IPR036259">
    <property type="entry name" value="MFS_trans_sf"/>
</dbReference>
<feature type="domain" description="Major facilitator superfamily (MFS) profile" evidence="9">
    <location>
        <begin position="4"/>
        <end position="434"/>
    </location>
</feature>
<evidence type="ECO:0000256" key="1">
    <source>
        <dbReference type="ARBA" id="ARBA00004651"/>
    </source>
</evidence>
<dbReference type="AlphaFoldDB" id="A0A653DTW0"/>
<dbReference type="InterPro" id="IPR005828">
    <property type="entry name" value="MFS_sugar_transport-like"/>
</dbReference>
<feature type="transmembrane region" description="Helical" evidence="8">
    <location>
        <begin position="7"/>
        <end position="28"/>
    </location>
</feature>
<feature type="transmembrane region" description="Helical" evidence="8">
    <location>
        <begin position="100"/>
        <end position="124"/>
    </location>
</feature>
<evidence type="ECO:0000313" key="10">
    <source>
        <dbReference type="EMBL" id="VEN63648.1"/>
    </source>
</evidence>
<evidence type="ECO:0000313" key="11">
    <source>
        <dbReference type="Proteomes" id="UP000410492"/>
    </source>
</evidence>
<feature type="transmembrane region" description="Helical" evidence="8">
    <location>
        <begin position="308"/>
        <end position="330"/>
    </location>
</feature>
<keyword evidence="2" id="KW-0813">Transport</keyword>
<dbReference type="GO" id="GO:0005886">
    <property type="term" value="C:plasma membrane"/>
    <property type="evidence" value="ECO:0007669"/>
    <property type="project" value="UniProtKB-SubCell"/>
</dbReference>
<evidence type="ECO:0000256" key="4">
    <source>
        <dbReference type="ARBA" id="ARBA00022597"/>
    </source>
</evidence>
<dbReference type="PANTHER" id="PTHR48021:SF46">
    <property type="entry name" value="MAJOR FACILITATOR SUPERFAMILY (MFS) PROFILE DOMAIN-CONTAINING PROTEIN"/>
    <property type="match status" value="1"/>
</dbReference>
<evidence type="ECO:0000256" key="3">
    <source>
        <dbReference type="ARBA" id="ARBA00022475"/>
    </source>
</evidence>
<evidence type="ECO:0000259" key="9">
    <source>
        <dbReference type="PROSITE" id="PS50850"/>
    </source>
</evidence>
<accession>A0A653DTW0</accession>
<dbReference type="PROSITE" id="PS00216">
    <property type="entry name" value="SUGAR_TRANSPORT_1"/>
    <property type="match status" value="1"/>
</dbReference>
<dbReference type="InterPro" id="IPR005829">
    <property type="entry name" value="Sugar_transporter_CS"/>
</dbReference>
<feature type="transmembrane region" description="Helical" evidence="8">
    <location>
        <begin position="164"/>
        <end position="189"/>
    </location>
</feature>
<comment type="subcellular location">
    <subcellularLocation>
        <location evidence="1">Cell membrane</location>
        <topology evidence="1">Multi-pass membrane protein</topology>
    </subcellularLocation>
</comment>
<feature type="transmembrane region" description="Helical" evidence="8">
    <location>
        <begin position="77"/>
        <end position="94"/>
    </location>
</feature>
<dbReference type="EMBL" id="CAACVG010014763">
    <property type="protein sequence ID" value="VEN63648.1"/>
    <property type="molecule type" value="Genomic_DNA"/>
</dbReference>
<keyword evidence="7 8" id="KW-0472">Membrane</keyword>
<keyword evidence="11" id="KW-1185">Reference proteome</keyword>
<dbReference type="Gene3D" id="1.20.1250.20">
    <property type="entry name" value="MFS general substrate transporter like domains"/>
    <property type="match status" value="1"/>
</dbReference>